<keyword evidence="1" id="KW-0732">Signal</keyword>
<keyword evidence="4" id="KW-1185">Reference proteome</keyword>
<dbReference type="EMBL" id="CM000881">
    <property type="protein sequence ID" value="KQK05376.2"/>
    <property type="molecule type" value="Genomic_DNA"/>
</dbReference>
<evidence type="ECO:0008006" key="5">
    <source>
        <dbReference type="Google" id="ProtNLM"/>
    </source>
</evidence>
<feature type="chain" id="PRO_5036297496" description="Secreted protein" evidence="1">
    <location>
        <begin position="31"/>
        <end position="89"/>
    </location>
</feature>
<evidence type="ECO:0000256" key="1">
    <source>
        <dbReference type="SAM" id="SignalP"/>
    </source>
</evidence>
<evidence type="ECO:0000313" key="4">
    <source>
        <dbReference type="Proteomes" id="UP000008810"/>
    </source>
</evidence>
<dbReference type="Gramene" id="KQK05376">
    <property type="protein sequence ID" value="KQK05376"/>
    <property type="gene ID" value="BRADI_2g19736v3"/>
</dbReference>
<proteinExistence type="predicted"/>
<dbReference type="InParanoid" id="A0A0Q3G1X8"/>
<dbReference type="Proteomes" id="UP000008810">
    <property type="component" value="Chromosome 2"/>
</dbReference>
<dbReference type="AlphaFoldDB" id="A0A0Q3G1X8"/>
<dbReference type="EnsemblPlants" id="KQK05376">
    <property type="protein sequence ID" value="KQK05376"/>
    <property type="gene ID" value="BRADI_2g19736v3"/>
</dbReference>
<name>A0A0Q3G1X8_BRADI</name>
<evidence type="ECO:0000313" key="2">
    <source>
        <dbReference type="EMBL" id="KQK05376.2"/>
    </source>
</evidence>
<evidence type="ECO:0000313" key="3">
    <source>
        <dbReference type="EnsemblPlants" id="KQK05376"/>
    </source>
</evidence>
<reference evidence="2" key="2">
    <citation type="submission" date="2017-06" db="EMBL/GenBank/DDBJ databases">
        <title>WGS assembly of Brachypodium distachyon.</title>
        <authorList>
            <consortium name="The International Brachypodium Initiative"/>
            <person name="Lucas S."/>
            <person name="Harmon-Smith M."/>
            <person name="Lail K."/>
            <person name="Tice H."/>
            <person name="Grimwood J."/>
            <person name="Bruce D."/>
            <person name="Barry K."/>
            <person name="Shu S."/>
            <person name="Lindquist E."/>
            <person name="Wang M."/>
            <person name="Pitluck S."/>
            <person name="Vogel J.P."/>
            <person name="Garvin D.F."/>
            <person name="Mockler T.C."/>
            <person name="Schmutz J."/>
            <person name="Rokhsar D."/>
            <person name="Bevan M.W."/>
        </authorList>
    </citation>
    <scope>NUCLEOTIDE SEQUENCE</scope>
    <source>
        <strain evidence="2">Bd21</strain>
    </source>
</reference>
<sequence>MALVKKNTHALWFVALRLISSAFLSRPATAAGRDITSRDIDPTGAFGLMCFPLAGCEKAECQRQCTWQGYPEYNSYCNKDNGGSCCCKS</sequence>
<gene>
    <name evidence="2" type="ORF">BRADI_2g19736v3</name>
</gene>
<reference evidence="3" key="3">
    <citation type="submission" date="2018-08" db="UniProtKB">
        <authorList>
            <consortium name="EnsemblPlants"/>
        </authorList>
    </citation>
    <scope>IDENTIFICATION</scope>
    <source>
        <strain evidence="3">cv. Bd21</strain>
    </source>
</reference>
<feature type="signal peptide" evidence="1">
    <location>
        <begin position="1"/>
        <end position="30"/>
    </location>
</feature>
<reference evidence="2 3" key="1">
    <citation type="journal article" date="2010" name="Nature">
        <title>Genome sequencing and analysis of the model grass Brachypodium distachyon.</title>
        <authorList>
            <consortium name="International Brachypodium Initiative"/>
        </authorList>
    </citation>
    <scope>NUCLEOTIDE SEQUENCE [LARGE SCALE GENOMIC DNA]</scope>
    <source>
        <strain evidence="2 3">Bd21</strain>
    </source>
</reference>
<organism evidence="2">
    <name type="scientific">Brachypodium distachyon</name>
    <name type="common">Purple false brome</name>
    <name type="synonym">Trachynia distachya</name>
    <dbReference type="NCBI Taxonomy" id="15368"/>
    <lineage>
        <taxon>Eukaryota</taxon>
        <taxon>Viridiplantae</taxon>
        <taxon>Streptophyta</taxon>
        <taxon>Embryophyta</taxon>
        <taxon>Tracheophyta</taxon>
        <taxon>Spermatophyta</taxon>
        <taxon>Magnoliopsida</taxon>
        <taxon>Liliopsida</taxon>
        <taxon>Poales</taxon>
        <taxon>Poaceae</taxon>
        <taxon>BOP clade</taxon>
        <taxon>Pooideae</taxon>
        <taxon>Stipodae</taxon>
        <taxon>Brachypodieae</taxon>
        <taxon>Brachypodium</taxon>
    </lineage>
</organism>
<protein>
    <recommendedName>
        <fullName evidence="5">Secreted protein</fullName>
    </recommendedName>
</protein>
<accession>A0A0Q3G1X8</accession>